<accession>H6R7L1</accession>
<keyword evidence="2" id="KW-1185">Reference proteome</keyword>
<dbReference type="KEGG" id="ncy:NOCYR_0188"/>
<organism evidence="1 2">
    <name type="scientific">Nocardia cyriacigeorgica (strain GUH-2)</name>
    <dbReference type="NCBI Taxonomy" id="1127134"/>
    <lineage>
        <taxon>Bacteria</taxon>
        <taxon>Bacillati</taxon>
        <taxon>Actinomycetota</taxon>
        <taxon>Actinomycetes</taxon>
        <taxon>Mycobacteriales</taxon>
        <taxon>Nocardiaceae</taxon>
        <taxon>Nocardia</taxon>
    </lineage>
</organism>
<dbReference type="EMBL" id="FO082843">
    <property type="protein sequence ID" value="CCF61012.1"/>
    <property type="molecule type" value="Genomic_DNA"/>
</dbReference>
<gene>
    <name evidence="1" type="ordered locus">NOCYR_0188</name>
</gene>
<name>H6R7L1_NOCCG</name>
<dbReference type="Proteomes" id="UP000008190">
    <property type="component" value="Chromosome"/>
</dbReference>
<sequence>MRSDNRSMHALRSHTAIRLRAASSLVIAGLTLATAACGFTRAPTRLDEAEAYQRADEHIAAVVDRLGREVMMKPGLRSTSVRDPVFGGEPKVVGVEVNYILVFPEVDPPTFTGNADVFSRVEAWWTDNGYRITYRERDRPFRVLRVIDDQDGVTVALKEGRIGNLWLTASCPMSVRYRR</sequence>
<protein>
    <submittedName>
        <fullName evidence="1">Uncharacterized protein</fullName>
    </submittedName>
</protein>
<dbReference type="AlphaFoldDB" id="H6R7L1"/>
<reference evidence="1 2" key="1">
    <citation type="journal article" date="2012" name="J. Bacteriol.">
        <title>Genome sequence of the human- and animal-pathogenic strain Nocardia cyriacigeorgica GUH-2.</title>
        <authorList>
            <person name="Zoropogui A."/>
            <person name="Pujic P."/>
            <person name="Normand P."/>
            <person name="Barbe V."/>
            <person name="Beaman B."/>
            <person name="Beaman L."/>
            <person name="Boiron P."/>
            <person name="Colinon C."/>
            <person name="Deredjian A."/>
            <person name="Graindorge A."/>
            <person name="Mangenot S."/>
            <person name="Nazaret S."/>
            <person name="Neto M."/>
            <person name="Petit S."/>
            <person name="Roche D."/>
            <person name="Vallenet D."/>
            <person name="Rodriguez-Nava V."/>
            <person name="Richard Y."/>
            <person name="Cournoyer B."/>
            <person name="Blaha D."/>
        </authorList>
    </citation>
    <scope>NUCLEOTIDE SEQUENCE [LARGE SCALE GENOMIC DNA]</scope>
    <source>
        <strain evidence="1 2">GUH-2</strain>
    </source>
</reference>
<evidence type="ECO:0000313" key="2">
    <source>
        <dbReference type="Proteomes" id="UP000008190"/>
    </source>
</evidence>
<proteinExistence type="predicted"/>
<evidence type="ECO:0000313" key="1">
    <source>
        <dbReference type="EMBL" id="CCF61012.1"/>
    </source>
</evidence>
<dbReference type="HOGENOM" id="CLU_1501987_0_0_11"/>